<proteinExistence type="predicted"/>
<dbReference type="Proteomes" id="UP001597400">
    <property type="component" value="Unassembled WGS sequence"/>
</dbReference>
<evidence type="ECO:0000313" key="1">
    <source>
        <dbReference type="EMBL" id="MFD1952094.1"/>
    </source>
</evidence>
<comment type="caution">
    <text evidence="1">The sequence shown here is derived from an EMBL/GenBank/DDBJ whole genome shotgun (WGS) entry which is preliminary data.</text>
</comment>
<sequence length="53" mass="6082">MAYRRNKTSDTWHFCRNCTLWPTTNIVEQSGKPTTGELCNQCRSKDSAGNCNR</sequence>
<reference evidence="2" key="1">
    <citation type="journal article" date="2019" name="Int. J. Syst. Evol. Microbiol.">
        <title>The Global Catalogue of Microorganisms (GCM) 10K type strain sequencing project: providing services to taxonomists for standard genome sequencing and annotation.</title>
        <authorList>
            <consortium name="The Broad Institute Genomics Platform"/>
            <consortium name="The Broad Institute Genome Sequencing Center for Infectious Disease"/>
            <person name="Wu L."/>
            <person name="Ma J."/>
        </authorList>
    </citation>
    <scope>NUCLEOTIDE SEQUENCE [LARGE SCALE GENOMIC DNA]</scope>
    <source>
        <strain evidence="2">CGMCC 1.12702</strain>
    </source>
</reference>
<keyword evidence="2" id="KW-1185">Reference proteome</keyword>
<evidence type="ECO:0000313" key="2">
    <source>
        <dbReference type="Proteomes" id="UP001597400"/>
    </source>
</evidence>
<accession>A0ABW4TZC8</accession>
<name>A0ABW4TZC8_9SPHN</name>
<organism evidence="1 2">
    <name type="scientific">Sphingomonas arantia</name>
    <dbReference type="NCBI Taxonomy" id="1460676"/>
    <lineage>
        <taxon>Bacteria</taxon>
        <taxon>Pseudomonadati</taxon>
        <taxon>Pseudomonadota</taxon>
        <taxon>Alphaproteobacteria</taxon>
        <taxon>Sphingomonadales</taxon>
        <taxon>Sphingomonadaceae</taxon>
        <taxon>Sphingomonas</taxon>
    </lineage>
</organism>
<dbReference type="EMBL" id="JBHUGS010000004">
    <property type="protein sequence ID" value="MFD1952094.1"/>
    <property type="molecule type" value="Genomic_DNA"/>
</dbReference>
<gene>
    <name evidence="1" type="ORF">ACFSGX_15075</name>
</gene>
<dbReference type="RefSeq" id="WP_380931145.1">
    <property type="nucleotide sequence ID" value="NZ_JBHUGS010000004.1"/>
</dbReference>
<protein>
    <submittedName>
        <fullName evidence="1">Uncharacterized protein</fullName>
    </submittedName>
</protein>